<proteinExistence type="predicted"/>
<feature type="region of interest" description="Disordered" evidence="5">
    <location>
        <begin position="139"/>
        <end position="167"/>
    </location>
</feature>
<dbReference type="InterPro" id="IPR013083">
    <property type="entry name" value="Znf_RING/FYVE/PHD"/>
</dbReference>
<dbReference type="PANTHER" id="PTHR10782">
    <property type="entry name" value="ZINC FINGER MIZ DOMAIN-CONTAINING PROTEIN"/>
    <property type="match status" value="1"/>
</dbReference>
<dbReference type="Pfam" id="PF25527">
    <property type="entry name" value="GBD-like_ZMIZ1_ZMIZ2"/>
    <property type="match status" value="1"/>
</dbReference>
<feature type="region of interest" description="Disordered" evidence="5">
    <location>
        <begin position="343"/>
        <end position="367"/>
    </location>
</feature>
<dbReference type="Pfam" id="PF02891">
    <property type="entry name" value="zf-MIZ"/>
    <property type="match status" value="1"/>
</dbReference>
<dbReference type="Gene3D" id="3.30.40.10">
    <property type="entry name" value="Zinc/RING finger domain, C3HC4 (zinc finger)"/>
    <property type="match status" value="1"/>
</dbReference>
<evidence type="ECO:0000256" key="5">
    <source>
        <dbReference type="SAM" id="MobiDB-lite"/>
    </source>
</evidence>
<dbReference type="OrthoDB" id="2288730at2759"/>
<dbReference type="GO" id="GO:0061665">
    <property type="term" value="F:SUMO ligase activity"/>
    <property type="evidence" value="ECO:0007669"/>
    <property type="project" value="TreeGrafter"/>
</dbReference>
<protein>
    <recommendedName>
        <fullName evidence="6">SP-RING-type domain-containing protein</fullName>
    </recommendedName>
</protein>
<keyword evidence="8" id="KW-1185">Reference proteome</keyword>
<reference evidence="7" key="1">
    <citation type="submission" date="2020-01" db="EMBL/GenBank/DDBJ databases">
        <title>Genome Sequencing of Three Apophysomyces-Like Fungal Strains Confirms a Novel Fungal Genus in the Mucoromycota with divergent Burkholderia-like Endosymbiotic Bacteria.</title>
        <authorList>
            <person name="Stajich J.E."/>
            <person name="Macias A.M."/>
            <person name="Carter-House D."/>
            <person name="Lovett B."/>
            <person name="Kasson L.R."/>
            <person name="Berry K."/>
            <person name="Grigoriev I."/>
            <person name="Chang Y."/>
            <person name="Spatafora J."/>
            <person name="Kasson M.T."/>
        </authorList>
    </citation>
    <scope>NUCLEOTIDE SEQUENCE</scope>
    <source>
        <strain evidence="7">NRRL A-21654</strain>
    </source>
</reference>
<feature type="compositionally biased region" description="Polar residues" evidence="5">
    <location>
        <begin position="95"/>
        <end position="109"/>
    </location>
</feature>
<keyword evidence="2 4" id="KW-0863">Zinc-finger</keyword>
<feature type="compositionally biased region" description="Polar residues" evidence="5">
    <location>
        <begin position="276"/>
        <end position="299"/>
    </location>
</feature>
<dbReference type="InterPro" id="IPR004181">
    <property type="entry name" value="Znf_MIZ"/>
</dbReference>
<dbReference type="PANTHER" id="PTHR10782:SF4">
    <property type="entry name" value="TONALLI, ISOFORM E"/>
    <property type="match status" value="1"/>
</dbReference>
<feature type="region of interest" description="Disordered" evidence="5">
    <location>
        <begin position="660"/>
        <end position="680"/>
    </location>
</feature>
<dbReference type="CDD" id="cd16650">
    <property type="entry name" value="SP-RING_PIAS-like"/>
    <property type="match status" value="1"/>
</dbReference>
<feature type="domain" description="SP-RING-type" evidence="6">
    <location>
        <begin position="534"/>
        <end position="621"/>
    </location>
</feature>
<comment type="caution">
    <text evidence="7">The sequence shown here is derived from an EMBL/GenBank/DDBJ whole genome shotgun (WGS) entry which is preliminary data.</text>
</comment>
<dbReference type="EMBL" id="JABAYA010000484">
    <property type="protein sequence ID" value="KAF7720610.1"/>
    <property type="molecule type" value="Genomic_DNA"/>
</dbReference>
<dbReference type="Pfam" id="PF18028">
    <property type="entry name" value="Zmiz1_N"/>
    <property type="match status" value="1"/>
</dbReference>
<dbReference type="GO" id="GO:0008270">
    <property type="term" value="F:zinc ion binding"/>
    <property type="evidence" value="ECO:0007669"/>
    <property type="project" value="UniProtKB-KW"/>
</dbReference>
<evidence type="ECO:0000313" key="7">
    <source>
        <dbReference type="EMBL" id="KAF7720610.1"/>
    </source>
</evidence>
<evidence type="ECO:0000256" key="2">
    <source>
        <dbReference type="ARBA" id="ARBA00022771"/>
    </source>
</evidence>
<dbReference type="PROSITE" id="PS51044">
    <property type="entry name" value="ZF_SP_RING"/>
    <property type="match status" value="1"/>
</dbReference>
<dbReference type="InterPro" id="IPR057847">
    <property type="entry name" value="ZMIZ1/ZMIZ2_GBD-like"/>
</dbReference>
<evidence type="ECO:0000259" key="6">
    <source>
        <dbReference type="PROSITE" id="PS51044"/>
    </source>
</evidence>
<feature type="compositionally biased region" description="Polar residues" evidence="5">
    <location>
        <begin position="711"/>
        <end position="724"/>
    </location>
</feature>
<gene>
    <name evidence="7" type="ORF">EC973_006992</name>
</gene>
<dbReference type="InterPro" id="IPR040797">
    <property type="entry name" value="ZMIZ1_N"/>
</dbReference>
<evidence type="ECO:0000256" key="1">
    <source>
        <dbReference type="ARBA" id="ARBA00022723"/>
    </source>
</evidence>
<evidence type="ECO:0000256" key="3">
    <source>
        <dbReference type="ARBA" id="ARBA00022833"/>
    </source>
</evidence>
<evidence type="ECO:0000313" key="8">
    <source>
        <dbReference type="Proteomes" id="UP000605846"/>
    </source>
</evidence>
<keyword evidence="3" id="KW-0862">Zinc</keyword>
<name>A0A8H7BJI2_9FUNG</name>
<feature type="compositionally biased region" description="Low complexity" evidence="5">
    <location>
        <begin position="348"/>
        <end position="366"/>
    </location>
</feature>
<dbReference type="AlphaFoldDB" id="A0A8H7BJI2"/>
<evidence type="ECO:0000256" key="4">
    <source>
        <dbReference type="PROSITE-ProRule" id="PRU00452"/>
    </source>
</evidence>
<organism evidence="7 8">
    <name type="scientific">Apophysomyces ossiformis</name>
    <dbReference type="NCBI Taxonomy" id="679940"/>
    <lineage>
        <taxon>Eukaryota</taxon>
        <taxon>Fungi</taxon>
        <taxon>Fungi incertae sedis</taxon>
        <taxon>Mucoromycota</taxon>
        <taxon>Mucoromycotina</taxon>
        <taxon>Mucoromycetes</taxon>
        <taxon>Mucorales</taxon>
        <taxon>Mucorineae</taxon>
        <taxon>Mucoraceae</taxon>
        <taxon>Apophysomyces</taxon>
    </lineage>
</organism>
<feature type="compositionally biased region" description="Polar residues" evidence="5">
    <location>
        <begin position="154"/>
        <end position="164"/>
    </location>
</feature>
<dbReference type="GO" id="GO:0016925">
    <property type="term" value="P:protein sumoylation"/>
    <property type="evidence" value="ECO:0007669"/>
    <property type="project" value="TreeGrafter"/>
</dbReference>
<sequence length="782" mass="87425">MQQVVIIHYTAQIPIIKELFNLGLMMPNSALYMDNTSFTSNSDTQHLHSQSTQIANVHTPEPRFTFYSQQSNVNPAAFDYYMGFHCQNIPQPFSPSKTPIMSPAQSSFAVAQPSKLPSDRNKPTSSAINQYIETVFPSSSSSAAGASTPIRPVSASSQRQNNDNKTSEVLIYERNNLRLSEMEKEIRDFVTYGPACDEFLVWLQDQRAYNKYNESALMRCATAVHEKAEEYGAWSGLRIINTIYSFRKNLSENAQAQVVQWRNEMMSGSFGKPASITTSMQQNVPSNAHQAQSTKTSASIPIPNYCAPTSQPQPTINYSTPVPHIGNPHHRAQAYISQNSGIPSVSISSQQSNVPTNSSQNTNNTTFIPSREQDAIATAGSQTEKSQANSSLVSLSRYNLSYKRKVDYALKPFRLQHKKMHTRTPFFIGPDVFRRIAKDDSIKIAMDASSLPILYVLTAWRVGQSSTKCEWPETIAIEINGKRPKISKIELRETEDIIKKTVMSRTLSIEVVQNLINKRLGKLRIGQKSEISKDDDEIEIHQQHFRMSLKCPISLLRIQQPVRGENCKHPDCFDLESYLVVNQDNIGWKCPHCNECTPPNKLCRDLFFEDLLVRVPKNANEVEFTGSCDNWKVTKCEIPDVDDGPDDEDGDAEAKTLLKSEDRNLPRINASPQLPNDTNVISLLSDDEDEEFDDAQLLNRKRRASSGAVRSDTSSVEKSPTTPSTKRRNGEAQYFDNSNLLMSSLFTIPRFPANKLDATGYDISAASVPNGSAKTPFSPTGS</sequence>
<accession>A0A8H7BJI2</accession>
<feature type="compositionally biased region" description="Polar residues" evidence="5">
    <location>
        <begin position="670"/>
        <end position="680"/>
    </location>
</feature>
<feature type="region of interest" description="Disordered" evidence="5">
    <location>
        <begin position="95"/>
        <end position="124"/>
    </location>
</feature>
<dbReference type="GO" id="GO:0000785">
    <property type="term" value="C:chromatin"/>
    <property type="evidence" value="ECO:0007669"/>
    <property type="project" value="TreeGrafter"/>
</dbReference>
<keyword evidence="1" id="KW-0479">Metal-binding</keyword>
<feature type="region of interest" description="Disordered" evidence="5">
    <location>
        <begin position="700"/>
        <end position="730"/>
    </location>
</feature>
<feature type="region of interest" description="Disordered" evidence="5">
    <location>
        <begin position="276"/>
        <end position="306"/>
    </location>
</feature>
<dbReference type="Proteomes" id="UP000605846">
    <property type="component" value="Unassembled WGS sequence"/>
</dbReference>